<evidence type="ECO:0000256" key="5">
    <source>
        <dbReference type="ARBA" id="ARBA00023288"/>
    </source>
</evidence>
<keyword evidence="2" id="KW-0964">Secreted</keyword>
<evidence type="ECO:0000256" key="6">
    <source>
        <dbReference type="ARBA" id="ARBA00023289"/>
    </source>
</evidence>
<proteinExistence type="predicted"/>
<comment type="subunit">
    <text evidence="7">Interacts directly with the sensor histidine kinase ComP and stimulates its activity.</text>
</comment>
<gene>
    <name evidence="10" type="primary">comX</name>
    <name evidence="10" type="ORF">MUN87_16425</name>
</gene>
<dbReference type="Pfam" id="PF05952">
    <property type="entry name" value="ComX"/>
    <property type="match status" value="1"/>
</dbReference>
<evidence type="ECO:0000313" key="10">
    <source>
        <dbReference type="EMBL" id="UOQ84280.1"/>
    </source>
</evidence>
<sequence length="58" mass="6606">MLQLVVEKLTKNPDLIKRLKEGNLELAGVSEMEKAAVLDVFADNKSDQQLQAKNCYWQ</sequence>
<evidence type="ECO:0000256" key="7">
    <source>
        <dbReference type="ARBA" id="ARBA00029483"/>
    </source>
</evidence>
<protein>
    <recommendedName>
        <fullName evidence="8">ComX pheromone</fullName>
    </recommendedName>
    <alternativeName>
        <fullName evidence="9">Competence pheromone</fullName>
    </alternativeName>
</protein>
<keyword evidence="5" id="KW-0449">Lipoprotein</keyword>
<keyword evidence="6" id="KW-0636">Prenylation</keyword>
<evidence type="ECO:0000256" key="1">
    <source>
        <dbReference type="ARBA" id="ARBA00004613"/>
    </source>
</evidence>
<evidence type="ECO:0000256" key="4">
    <source>
        <dbReference type="ARBA" id="ARBA00023287"/>
    </source>
</evidence>
<evidence type="ECO:0000256" key="2">
    <source>
        <dbReference type="ARBA" id="ARBA00022525"/>
    </source>
</evidence>
<evidence type="ECO:0000313" key="11">
    <source>
        <dbReference type="Proteomes" id="UP000831537"/>
    </source>
</evidence>
<name>A0ABY4GIU6_9BACI</name>
<evidence type="ECO:0000256" key="8">
    <source>
        <dbReference type="ARBA" id="ARBA00029545"/>
    </source>
</evidence>
<dbReference type="InterPro" id="IPR009233">
    <property type="entry name" value="Competence_ComX_Bacillus"/>
</dbReference>
<comment type="subcellular location">
    <subcellularLocation>
        <location evidence="1">Secreted</location>
    </subcellularLocation>
</comment>
<keyword evidence="3" id="KW-0588">Pheromone</keyword>
<evidence type="ECO:0000256" key="3">
    <source>
        <dbReference type="ARBA" id="ARBA00023044"/>
    </source>
</evidence>
<reference evidence="10 11" key="1">
    <citation type="submission" date="2022-04" db="EMBL/GenBank/DDBJ databases">
        <title>Gracilibacillus sp. isolated from saltern.</title>
        <authorList>
            <person name="Won M."/>
            <person name="Lee C.-M."/>
            <person name="Woen H.-Y."/>
            <person name="Kwon S.-W."/>
        </authorList>
    </citation>
    <scope>NUCLEOTIDE SEQUENCE [LARGE SCALE GENOMIC DNA]</scope>
    <source>
        <strain evidence="10 11">SSPM10-3</strain>
    </source>
</reference>
<accession>A0ABY4GIU6</accession>
<keyword evidence="4" id="KW-0178">Competence</keyword>
<dbReference type="EMBL" id="CP095071">
    <property type="protein sequence ID" value="UOQ84280.1"/>
    <property type="molecule type" value="Genomic_DNA"/>
</dbReference>
<evidence type="ECO:0000256" key="9">
    <source>
        <dbReference type="ARBA" id="ARBA00030321"/>
    </source>
</evidence>
<keyword evidence="11" id="KW-1185">Reference proteome</keyword>
<dbReference type="RefSeq" id="WP_244741787.1">
    <property type="nucleotide sequence ID" value="NZ_CP095071.1"/>
</dbReference>
<organism evidence="10 11">
    <name type="scientific">Gracilibacillus salinarum</name>
    <dbReference type="NCBI Taxonomy" id="2932255"/>
    <lineage>
        <taxon>Bacteria</taxon>
        <taxon>Bacillati</taxon>
        <taxon>Bacillota</taxon>
        <taxon>Bacilli</taxon>
        <taxon>Bacillales</taxon>
        <taxon>Bacillaceae</taxon>
        <taxon>Gracilibacillus</taxon>
    </lineage>
</organism>
<dbReference type="Proteomes" id="UP000831537">
    <property type="component" value="Chromosome"/>
</dbReference>